<dbReference type="PRINTS" id="PR00723">
    <property type="entry name" value="SUBTILISIN"/>
</dbReference>
<dbReference type="PROSITE" id="PS00138">
    <property type="entry name" value="SUBTILASE_SER"/>
    <property type="match status" value="1"/>
</dbReference>
<dbReference type="SUPFAM" id="SSF52743">
    <property type="entry name" value="Subtilisin-like"/>
    <property type="match status" value="1"/>
</dbReference>
<proteinExistence type="inferred from homology"/>
<dbReference type="PROSITE" id="PS00136">
    <property type="entry name" value="SUBTILASE_ASP"/>
    <property type="match status" value="1"/>
</dbReference>
<feature type="signal peptide" evidence="8">
    <location>
        <begin position="1"/>
        <end position="30"/>
    </location>
</feature>
<feature type="active site" description="Charge relay system" evidence="5 6">
    <location>
        <position position="247"/>
    </location>
</feature>
<dbReference type="InterPro" id="IPR023828">
    <property type="entry name" value="Peptidase_S8_Ser-AS"/>
</dbReference>
<keyword evidence="4 6" id="KW-0720">Serine protease</keyword>
<evidence type="ECO:0000256" key="4">
    <source>
        <dbReference type="ARBA" id="ARBA00022825"/>
    </source>
</evidence>
<dbReference type="PROSITE" id="PS51892">
    <property type="entry name" value="SUBTILASE"/>
    <property type="match status" value="1"/>
</dbReference>
<dbReference type="OrthoDB" id="9813435at2"/>
<dbReference type="InterPro" id="IPR022398">
    <property type="entry name" value="Peptidase_S8_His-AS"/>
</dbReference>
<evidence type="ECO:0000256" key="1">
    <source>
        <dbReference type="ARBA" id="ARBA00011073"/>
    </source>
</evidence>
<dbReference type="Proteomes" id="UP000256485">
    <property type="component" value="Unassembled WGS sequence"/>
</dbReference>
<keyword evidence="11" id="KW-1185">Reference proteome</keyword>
<reference evidence="10 11" key="1">
    <citation type="submission" date="2018-08" db="EMBL/GenBank/DDBJ databases">
        <title>Sequencing the genomes of 1000 actinobacteria strains.</title>
        <authorList>
            <person name="Klenk H.-P."/>
        </authorList>
    </citation>
    <scope>NUCLEOTIDE SEQUENCE [LARGE SCALE GENOMIC DNA]</scope>
    <source>
        <strain evidence="10 11">DSM 22891</strain>
    </source>
</reference>
<keyword evidence="3 6" id="KW-0378">Hydrolase</keyword>
<evidence type="ECO:0000256" key="6">
    <source>
        <dbReference type="PROSITE-ProRule" id="PRU01240"/>
    </source>
</evidence>
<dbReference type="GO" id="GO:0004252">
    <property type="term" value="F:serine-type endopeptidase activity"/>
    <property type="evidence" value="ECO:0007669"/>
    <property type="project" value="UniProtKB-UniRule"/>
</dbReference>
<dbReference type="GO" id="GO:0006508">
    <property type="term" value="P:proteolysis"/>
    <property type="evidence" value="ECO:0007669"/>
    <property type="project" value="UniProtKB-KW"/>
</dbReference>
<feature type="active site" description="Charge relay system" evidence="5 6">
    <location>
        <position position="277"/>
    </location>
</feature>
<protein>
    <submittedName>
        <fullName evidence="10">Subtilase family protein</fullName>
    </submittedName>
</protein>
<name>A0A3D9VCZ9_THECX</name>
<keyword evidence="8" id="KW-0732">Signal</keyword>
<comment type="caution">
    <text evidence="10">The sequence shown here is derived from an EMBL/GenBank/DDBJ whole genome shotgun (WGS) entry which is preliminary data.</text>
</comment>
<dbReference type="InterPro" id="IPR015500">
    <property type="entry name" value="Peptidase_S8_subtilisin-rel"/>
</dbReference>
<dbReference type="InterPro" id="IPR036852">
    <property type="entry name" value="Peptidase_S8/S53_dom_sf"/>
</dbReference>
<evidence type="ECO:0000256" key="2">
    <source>
        <dbReference type="ARBA" id="ARBA00022670"/>
    </source>
</evidence>
<keyword evidence="2 6" id="KW-0645">Protease</keyword>
<evidence type="ECO:0000259" key="9">
    <source>
        <dbReference type="Pfam" id="PF00082"/>
    </source>
</evidence>
<gene>
    <name evidence="10" type="ORF">DFJ64_1442</name>
</gene>
<evidence type="ECO:0000256" key="8">
    <source>
        <dbReference type="SAM" id="SignalP"/>
    </source>
</evidence>
<dbReference type="InterPro" id="IPR051048">
    <property type="entry name" value="Peptidase_S8/S53_subtilisin"/>
</dbReference>
<dbReference type="RefSeq" id="WP_147304626.1">
    <property type="nucleotide sequence ID" value="NZ_QTUC01000001.1"/>
</dbReference>
<feature type="active site" description="Charge relay system" evidence="5 6">
    <location>
        <position position="458"/>
    </location>
</feature>
<organism evidence="10 11">
    <name type="scientific">Thermasporomyces composti</name>
    <dbReference type="NCBI Taxonomy" id="696763"/>
    <lineage>
        <taxon>Bacteria</taxon>
        <taxon>Bacillati</taxon>
        <taxon>Actinomycetota</taxon>
        <taxon>Actinomycetes</taxon>
        <taxon>Propionibacteriales</taxon>
        <taxon>Nocardioidaceae</taxon>
        <taxon>Thermasporomyces</taxon>
    </lineage>
</organism>
<dbReference type="InterPro" id="IPR023827">
    <property type="entry name" value="Peptidase_S8_Asp-AS"/>
</dbReference>
<accession>A0A3D9VCZ9</accession>
<dbReference type="PROSITE" id="PS00137">
    <property type="entry name" value="SUBTILASE_HIS"/>
    <property type="match status" value="1"/>
</dbReference>
<dbReference type="InterPro" id="IPR000209">
    <property type="entry name" value="Peptidase_S8/S53_dom"/>
</dbReference>
<comment type="similarity">
    <text evidence="1 6 7">Belongs to the peptidase S8 family.</text>
</comment>
<evidence type="ECO:0000313" key="11">
    <source>
        <dbReference type="Proteomes" id="UP000256485"/>
    </source>
</evidence>
<dbReference type="Gene3D" id="3.40.50.200">
    <property type="entry name" value="Peptidase S8/S53 domain"/>
    <property type="match status" value="1"/>
</dbReference>
<evidence type="ECO:0000256" key="7">
    <source>
        <dbReference type="RuleBase" id="RU003355"/>
    </source>
</evidence>
<feature type="chain" id="PRO_5017761589" evidence="8">
    <location>
        <begin position="31"/>
        <end position="1135"/>
    </location>
</feature>
<evidence type="ECO:0000256" key="3">
    <source>
        <dbReference type="ARBA" id="ARBA00022801"/>
    </source>
</evidence>
<dbReference type="EMBL" id="QTUC01000001">
    <property type="protein sequence ID" value="REF36044.1"/>
    <property type="molecule type" value="Genomic_DNA"/>
</dbReference>
<dbReference type="Pfam" id="PF00082">
    <property type="entry name" value="Peptidase_S8"/>
    <property type="match status" value="1"/>
</dbReference>
<evidence type="ECO:0000256" key="5">
    <source>
        <dbReference type="PIRSR" id="PIRSR615500-1"/>
    </source>
</evidence>
<dbReference type="PANTHER" id="PTHR43399:SF4">
    <property type="entry name" value="CELL WALL-ASSOCIATED PROTEASE"/>
    <property type="match status" value="1"/>
</dbReference>
<feature type="domain" description="Peptidase S8/S53" evidence="9">
    <location>
        <begin position="238"/>
        <end position="494"/>
    </location>
</feature>
<sequence length="1135" mass="121091">MGVHRRVRRGVASVVMAVVAAVTMSGGAGAQPPHGPRVEHDVSAEAAAHEKHPRRISTVTLITGDRVEVSQWRDGRRHIRVHPAPGRSGVRFVEWENREGSLYVVPVDALPLLAGERLDLRLFNVTGLIESGYDDSRRRELPLIVEYASGARTSVRADLSQAGARIARELRSIDAAVVHAAKDGVARLWTQLTVDSGARTRLERGVEKVWLDGPVRAVLDESAPQVGVPQAWEAGLTGEGVTVAVLDSGVDEDHPDLSVRKAEDFTETGDPRDYFGHGTHVASIATGDGAASGDRYKGVAPDAELLVGKVLDDGGWGMESWVLAGMEWATSQGAKVVNLSLGTCATDGSDPLSQAVDSLTESTGALFVVAAGNHPNDPFCFHDDRVSAPAAADRALAVGSVSKSDELSDFSNTGPRVGDSAVKPNLTAPGEGIVAARAADSALGEVVDEHYVRLSGTSMAAPHVAGAAALLAQRHPDWTADQLAAALTASAAPLPGLSVFQQGGGRLDIGRAIEQEITTSPAALSLGVVPWPHTDDEPITKELAYHNAGEAPVTLDLAVVGVGPDGAPLPDGMFTLSTPRVTVPAGGSAQVSVTATTQNGTPDGHYSAWVTASRNGEVVARTPVGLDKEIESYTLTLDVVDRSGNPGVGLVHLVDPEVGSIRLIEVFGEPVQLRLPRGQYDLLTTVHEEGPTPESGSITLVARPELSLTRDMTVSLDARAGRPIKAIVDSATADPGLRRAVVDNGSLRMGIGTDIDTFDLYATPTGRVTAYRYAFEYQSALAEPEPVAAERDRTTRGGREERVKKTLPRGYNLLLTEKGRIPDPTFRVRDRELARFHASLHSEGSSDLRPAYQMSFPRPVWSDEAWGQGYEVTLPGERIDLYSPGEDVRWSEELRMEQGAIYDTAESVYRRGPVRNRSWNAAPLGPVARPGFAYDLLWVSLSAFTPSRAGQAFIADVDAGKVHTVLRKNGVVVGESDEPDGGVYPLPAEKATYELTTRATRDVEWSTLATEVRARWKVTGGPGADGRLPFVNLSTSAPVDLLNRAPAGESFPLQLTLHSADGGAVTARAVRLSVSFDDGATWRRVRVTRRGAGFHAVVPASPQEARFVSLQASVRTDDGRELDQTVIRAYRLSRS</sequence>
<dbReference type="AlphaFoldDB" id="A0A3D9VCZ9"/>
<dbReference type="PANTHER" id="PTHR43399">
    <property type="entry name" value="SUBTILISIN-RELATED"/>
    <property type="match status" value="1"/>
</dbReference>
<evidence type="ECO:0000313" key="10">
    <source>
        <dbReference type="EMBL" id="REF36044.1"/>
    </source>
</evidence>